<dbReference type="EMBL" id="CP018820">
    <property type="protein sequence ID" value="APR53227.1"/>
    <property type="molecule type" value="Genomic_DNA"/>
</dbReference>
<dbReference type="CDD" id="cd09111">
    <property type="entry name" value="PLDc_ymdC_like_1"/>
    <property type="match status" value="1"/>
</dbReference>
<evidence type="ECO:0000313" key="10">
    <source>
        <dbReference type="Proteomes" id="UP000286681"/>
    </source>
</evidence>
<feature type="domain" description="PLD phosphodiesterase" evidence="6">
    <location>
        <begin position="171"/>
        <end position="198"/>
    </location>
</feature>
<dbReference type="PROSITE" id="PS50035">
    <property type="entry name" value="PLD"/>
    <property type="match status" value="2"/>
</dbReference>
<evidence type="ECO:0000313" key="9">
    <source>
        <dbReference type="Proteomes" id="UP000185161"/>
    </source>
</evidence>
<comment type="function">
    <text evidence="1">Could be a virulence factor.</text>
</comment>
<dbReference type="CDD" id="cd09113">
    <property type="entry name" value="PLDc_ymdC_like_2"/>
    <property type="match status" value="1"/>
</dbReference>
<dbReference type="PANTHER" id="PTHR21248:SF12">
    <property type="entry name" value="CARDIOLIPIN SYNTHASE C"/>
    <property type="match status" value="1"/>
</dbReference>
<accession>A0A1L6JBM5</accession>
<proteinExistence type="predicted"/>
<evidence type="ECO:0000256" key="2">
    <source>
        <dbReference type="ARBA" id="ARBA00004613"/>
    </source>
</evidence>
<name>A0A1L6JBM5_9SPHN</name>
<dbReference type="AlphaFoldDB" id="A0A1L6JBM5"/>
<dbReference type="SMART" id="SM00155">
    <property type="entry name" value="PLDc"/>
    <property type="match status" value="2"/>
</dbReference>
<dbReference type="OrthoDB" id="9814092at2"/>
<gene>
    <name evidence="7" type="ORF">BRX40_13045</name>
    <name evidence="8" type="ORF">CA257_07825</name>
</gene>
<reference evidence="9" key="2">
    <citation type="submission" date="2016-12" db="EMBL/GenBank/DDBJ databases">
        <title>Whole genome sequencing of Sphingomonas sp. ABOJV.</title>
        <authorList>
            <person name="Conlan S."/>
            <person name="Thomas P.J."/>
            <person name="Mullikin J."/>
            <person name="Palmore T.N."/>
            <person name="Frank K.M."/>
            <person name="Segre J.A."/>
        </authorList>
    </citation>
    <scope>NUCLEOTIDE SEQUENCE [LARGE SCALE GENOMIC DNA]</scope>
    <source>
        <strain evidence="9">ABOJV</strain>
    </source>
</reference>
<dbReference type="EMBL" id="QQWO01000005">
    <property type="protein sequence ID" value="RSV04801.1"/>
    <property type="molecule type" value="Genomic_DNA"/>
</dbReference>
<dbReference type="RefSeq" id="WP_075151896.1">
    <property type="nucleotide sequence ID" value="NZ_CP018820.1"/>
</dbReference>
<dbReference type="SUPFAM" id="SSF56024">
    <property type="entry name" value="Phospholipase D/nuclease"/>
    <property type="match status" value="2"/>
</dbReference>
<dbReference type="STRING" id="93064.BRX40_13045"/>
<protein>
    <recommendedName>
        <fullName evidence="3">Phospholipase D</fullName>
    </recommendedName>
    <alternativeName>
        <fullName evidence="5">Choline phosphatase</fullName>
    </alternativeName>
</protein>
<evidence type="ECO:0000256" key="3">
    <source>
        <dbReference type="ARBA" id="ARBA00018392"/>
    </source>
</evidence>
<evidence type="ECO:0000256" key="1">
    <source>
        <dbReference type="ARBA" id="ARBA00003145"/>
    </source>
</evidence>
<evidence type="ECO:0000313" key="8">
    <source>
        <dbReference type="EMBL" id="RSV04801.1"/>
    </source>
</evidence>
<dbReference type="Gene3D" id="3.30.870.10">
    <property type="entry name" value="Endonuclease Chain A"/>
    <property type="match status" value="2"/>
</dbReference>
<comment type="subcellular location">
    <subcellularLocation>
        <location evidence="2">Secreted</location>
    </subcellularLocation>
</comment>
<dbReference type="InterPro" id="IPR025202">
    <property type="entry name" value="PLD-like_dom"/>
</dbReference>
<dbReference type="Proteomes" id="UP000286681">
    <property type="component" value="Unassembled WGS sequence"/>
</dbReference>
<evidence type="ECO:0000256" key="4">
    <source>
        <dbReference type="ARBA" id="ARBA00022525"/>
    </source>
</evidence>
<evidence type="ECO:0000256" key="5">
    <source>
        <dbReference type="ARBA" id="ARBA00029594"/>
    </source>
</evidence>
<dbReference type="GO" id="GO:0005576">
    <property type="term" value="C:extracellular region"/>
    <property type="evidence" value="ECO:0007669"/>
    <property type="project" value="UniProtKB-SubCell"/>
</dbReference>
<dbReference type="KEGG" id="skr:BRX40_13045"/>
<dbReference type="InterPro" id="IPR001736">
    <property type="entry name" value="PLipase_D/transphosphatidylase"/>
</dbReference>
<reference evidence="7" key="1">
    <citation type="submission" date="2016-12" db="EMBL/GenBank/DDBJ databases">
        <title>Whole genome sequencing of Sphingomonas koreensis.</title>
        <authorList>
            <person name="Conlan S."/>
            <person name="Thomas P.J."/>
            <person name="Mullikin J."/>
            <person name="Palmore T.N."/>
            <person name="Frank K.M."/>
            <person name="Segre J.A."/>
        </authorList>
    </citation>
    <scope>NUCLEOTIDE SEQUENCE</scope>
    <source>
        <strain evidence="7">ABOJV</strain>
    </source>
</reference>
<dbReference type="GO" id="GO:0030572">
    <property type="term" value="F:phosphatidyltransferase activity"/>
    <property type="evidence" value="ECO:0007669"/>
    <property type="project" value="UniProtKB-ARBA"/>
</dbReference>
<keyword evidence="9" id="KW-1185">Reference proteome</keyword>
<sequence>MIKIVALAALGFVAASMLATWLYGHFAASVQGDPSFALPVAEDETTLDYRIGQVTAAHPGQSGLVLLDENLDAFAARGIAARLAERSLDLLYYIWNEDLTGRLLMAEMLAAAERGVRVRILVDDIGTGHSSDAMSAMAHHPRIEIRVFNPTRARPGRLRRGIEMALRTFSVTRRMHNKAWIADGRIAILGGRNIGDAYFDAAQSTNFRDMDVLVMGPAVALTEQIFDDYWNSGLALPADRLSPLRDPDAMLAKVAPELAATAARPDAQAYLERIAGRIAMFDAEVMQPDWTPSARVIADPPEKALGRKGENWLMRELHPVFAATKQRIEITSPYFIPGEEGTATLTRLAARGVTVSILTNSLAATDVAAVHGGYAPYRVPLLKAGINLWELRPEATGRKLSLRGSSSASLHTKAFTADGRRGFIGSMNFDPRSASLNTEMGVLFDCPTIAAKMEAVWQHDTAPDHSFEVRLTPDGTLQWRASDDGRTLTYDRDPEASFWRRLTARVVGWLPLESQL</sequence>
<evidence type="ECO:0000313" key="7">
    <source>
        <dbReference type="EMBL" id="APR53227.1"/>
    </source>
</evidence>
<dbReference type="GeneID" id="44133489"/>
<dbReference type="Proteomes" id="UP000185161">
    <property type="component" value="Chromosome"/>
</dbReference>
<dbReference type="PANTHER" id="PTHR21248">
    <property type="entry name" value="CARDIOLIPIN SYNTHASE"/>
    <property type="match status" value="1"/>
</dbReference>
<feature type="domain" description="PLD phosphodiesterase" evidence="6">
    <location>
        <begin position="406"/>
        <end position="433"/>
    </location>
</feature>
<dbReference type="GO" id="GO:0032049">
    <property type="term" value="P:cardiolipin biosynthetic process"/>
    <property type="evidence" value="ECO:0007669"/>
    <property type="project" value="UniProtKB-ARBA"/>
</dbReference>
<keyword evidence="4" id="KW-0964">Secreted</keyword>
<evidence type="ECO:0000259" key="6">
    <source>
        <dbReference type="PROSITE" id="PS50035"/>
    </source>
</evidence>
<dbReference type="Pfam" id="PF13091">
    <property type="entry name" value="PLDc_2"/>
    <property type="match status" value="2"/>
</dbReference>
<organism evidence="7 9">
    <name type="scientific">Sphingomonas koreensis</name>
    <dbReference type="NCBI Taxonomy" id="93064"/>
    <lineage>
        <taxon>Bacteria</taxon>
        <taxon>Pseudomonadati</taxon>
        <taxon>Pseudomonadota</taxon>
        <taxon>Alphaproteobacteria</taxon>
        <taxon>Sphingomonadales</taxon>
        <taxon>Sphingomonadaceae</taxon>
        <taxon>Sphingomonas</taxon>
    </lineage>
</organism>
<reference evidence="8 10" key="3">
    <citation type="submission" date="2018-07" db="EMBL/GenBank/DDBJ databases">
        <title>Genomic and Epidemiologic Investigation of an Indolent Hospital Outbreak.</title>
        <authorList>
            <person name="Johnson R.C."/>
            <person name="Deming C."/>
            <person name="Conlan S."/>
            <person name="Zellmer C.J."/>
            <person name="Michelin A.V."/>
            <person name="Lee-Lin S."/>
            <person name="Thomas P.J."/>
            <person name="Park M."/>
            <person name="Weingarten R.A."/>
            <person name="Less J."/>
            <person name="Dekker J.P."/>
            <person name="Frank K.M."/>
            <person name="Musser K.A."/>
            <person name="Mcquiston J.R."/>
            <person name="Henderson D.K."/>
            <person name="Lau A.F."/>
            <person name="Palmore T.N."/>
            <person name="Segre J.A."/>
        </authorList>
    </citation>
    <scope>NUCLEOTIDE SEQUENCE [LARGE SCALE GENOMIC DNA]</scope>
    <source>
        <strain evidence="8 10">SK-NIH.Env10_0317</strain>
    </source>
</reference>